<proteinExistence type="predicted"/>
<feature type="region of interest" description="Disordered" evidence="1">
    <location>
        <begin position="522"/>
        <end position="564"/>
    </location>
</feature>
<dbReference type="AlphaFoldDB" id="A0A8H6MA16"/>
<name>A0A8H6MA16_9AGAR</name>
<reference evidence="2 3" key="1">
    <citation type="submission" date="2020-07" db="EMBL/GenBank/DDBJ databases">
        <title>Comparative genomics of pyrophilous fungi reveals a link between fire events and developmental genes.</title>
        <authorList>
            <consortium name="DOE Joint Genome Institute"/>
            <person name="Steindorff A.S."/>
            <person name="Carver A."/>
            <person name="Calhoun S."/>
            <person name="Stillman K."/>
            <person name="Liu H."/>
            <person name="Lipzen A."/>
            <person name="Pangilinan J."/>
            <person name="Labutti K."/>
            <person name="Bruns T.D."/>
            <person name="Grigoriev I.V."/>
        </authorList>
    </citation>
    <scope>NUCLEOTIDE SEQUENCE [LARGE SCALE GENOMIC DNA]</scope>
    <source>
        <strain evidence="2 3">CBS 144469</strain>
    </source>
</reference>
<accession>A0A8H6MA16</accession>
<protein>
    <submittedName>
        <fullName evidence="2">Uncharacterized protein</fullName>
    </submittedName>
</protein>
<feature type="compositionally biased region" description="Low complexity" evidence="1">
    <location>
        <begin position="551"/>
        <end position="564"/>
    </location>
</feature>
<evidence type="ECO:0000256" key="1">
    <source>
        <dbReference type="SAM" id="MobiDB-lite"/>
    </source>
</evidence>
<dbReference type="Proteomes" id="UP000521943">
    <property type="component" value="Unassembled WGS sequence"/>
</dbReference>
<organism evidence="2 3">
    <name type="scientific">Ephemerocybe angulata</name>
    <dbReference type="NCBI Taxonomy" id="980116"/>
    <lineage>
        <taxon>Eukaryota</taxon>
        <taxon>Fungi</taxon>
        <taxon>Dikarya</taxon>
        <taxon>Basidiomycota</taxon>
        <taxon>Agaricomycotina</taxon>
        <taxon>Agaricomycetes</taxon>
        <taxon>Agaricomycetidae</taxon>
        <taxon>Agaricales</taxon>
        <taxon>Agaricineae</taxon>
        <taxon>Psathyrellaceae</taxon>
        <taxon>Ephemerocybe</taxon>
    </lineage>
</organism>
<dbReference type="EMBL" id="JACGCI010000019">
    <property type="protein sequence ID" value="KAF6758404.1"/>
    <property type="molecule type" value="Genomic_DNA"/>
</dbReference>
<comment type="caution">
    <text evidence="2">The sequence shown here is derived from an EMBL/GenBank/DDBJ whole genome shotgun (WGS) entry which is preliminary data.</text>
</comment>
<evidence type="ECO:0000313" key="3">
    <source>
        <dbReference type="Proteomes" id="UP000521943"/>
    </source>
</evidence>
<keyword evidence="3" id="KW-1185">Reference proteome</keyword>
<gene>
    <name evidence="2" type="ORF">DFP72DRAFT_1065094</name>
</gene>
<evidence type="ECO:0000313" key="2">
    <source>
        <dbReference type="EMBL" id="KAF6758404.1"/>
    </source>
</evidence>
<dbReference type="OrthoDB" id="3270336at2759"/>
<sequence>MPSPYLVRAIKQSSVPGDAARVLHKKENGYLYNIDGRVFYSPNAKRSSLKVPFGDPDVGANVIMGRDYNLRAFLQPHWWSKPNAFLAFVPLFPDGDTLPRNPLDSFPLVTWNKYRRRAVYSQYTWDQWRRYQHNLSTACHLLLYDSGAAAVRPALPCARVDTNPDNRSKDDLVQQIVEAREWFDIWHGVLSYAIAVSRAIEVASGSMRSERGPPKWMETLLAPREEYLRKVEATNLQREAYRNRPELWLPEESETFGALPPSDEVLDEWFASSLLNSCLGSFDGSVDRVGTFVRIPSSQNDEMVSIDWLCDFNVPVFYEWGAREEKLAKENEFWRRYAPPPNAEWVTLPIDTSLPSVPSLVPEPAITKQKYYAIQDIPPPDERSWIDYFKSMEENAPREWAQLSDKERTKRRAWEKNPPRDPRKTKYVVWAWEKASKRCIIRAATEDDLEDLNNGLYSATQRRYFAVRNVWHLCRYMGGPDEAYLHSLVEEEMDNSDPEYDRKYEEAMLKWRIYFRLDPPPPEVPAHDPDSPSHFPGPEVSDIPMEQGDMAASDGSSANSSESEIALAERRELAKVVTWMSEALGFTFPPDLIRDAKSSNIAGVKGLAKYIFTLRTSSYIDDQYWTTVEGQAIFRFVRGLVKEPIVTDLCDLAKGNHRAISSLARYKILRRRVQEVSVQLSEWHNIEGYIFSLKKQLASCYWLDLPSADGWYVGSQHAASVLLMARLEVPTDPYEIAIDMAYRGAQFQTWHEAHDIDEASITLAQSPQLLIYRWSLTSPFYQKDYDQYLHQAHLLLNKESCARAAIRRGGIIWRLAVEYGVQPASVISGPPTPRARTGHGTLRYIQNGCYFVDDALNSDEECAITGVYIAAIQESEQRGRLCWWPPADMWDEHFGTLGWSDSQEEFFQTHMDYILNTFTPWTYADCRRELRIGEKKAAKFWRSVEEASKSCL</sequence>